<keyword evidence="7" id="KW-1185">Reference proteome</keyword>
<evidence type="ECO:0000256" key="4">
    <source>
        <dbReference type="SAM" id="MobiDB-lite"/>
    </source>
</evidence>
<gene>
    <name evidence="6" type="ORF">K1J60_44840</name>
</gene>
<feature type="domain" description="HTH luxR-type" evidence="5">
    <location>
        <begin position="1"/>
        <end position="62"/>
    </location>
</feature>
<feature type="region of interest" description="Disordered" evidence="4">
    <location>
        <begin position="81"/>
        <end position="120"/>
    </location>
</feature>
<dbReference type="PROSITE" id="PS00622">
    <property type="entry name" value="HTH_LUXR_1"/>
    <property type="match status" value="1"/>
</dbReference>
<evidence type="ECO:0000313" key="7">
    <source>
        <dbReference type="Proteomes" id="UP000827138"/>
    </source>
</evidence>
<dbReference type="RefSeq" id="WP_220652053.1">
    <property type="nucleotide sequence ID" value="NZ_CP080648.1"/>
</dbReference>
<evidence type="ECO:0000259" key="5">
    <source>
        <dbReference type="PROSITE" id="PS50043"/>
    </source>
</evidence>
<accession>A0ABX8Y628</accession>
<evidence type="ECO:0000256" key="3">
    <source>
        <dbReference type="ARBA" id="ARBA00023163"/>
    </source>
</evidence>
<dbReference type="PANTHER" id="PTHR44688">
    <property type="entry name" value="DNA-BINDING TRANSCRIPTIONAL ACTIVATOR DEVR_DOSR"/>
    <property type="match status" value="1"/>
</dbReference>
<dbReference type="SMART" id="SM00421">
    <property type="entry name" value="HTH_LUXR"/>
    <property type="match status" value="1"/>
</dbReference>
<keyword evidence="2" id="KW-0238">DNA-binding</keyword>
<dbReference type="InterPro" id="IPR016032">
    <property type="entry name" value="Sig_transdc_resp-reg_C-effctor"/>
</dbReference>
<dbReference type="PRINTS" id="PR00038">
    <property type="entry name" value="HTHLUXR"/>
</dbReference>
<keyword evidence="1" id="KW-0805">Transcription regulation</keyword>
<protein>
    <submittedName>
        <fullName evidence="6">Helix-turn-helix transcriptional regulator</fullName>
    </submittedName>
</protein>
<geneLocation type="plasmid" evidence="6 7">
    <name>unnamed2</name>
</geneLocation>
<feature type="compositionally biased region" description="Basic residues" evidence="4">
    <location>
        <begin position="177"/>
        <end position="186"/>
    </location>
</feature>
<dbReference type="Gene3D" id="1.10.10.10">
    <property type="entry name" value="Winged helix-like DNA-binding domain superfamily/Winged helix DNA-binding domain"/>
    <property type="match status" value="1"/>
</dbReference>
<dbReference type="EMBL" id="CP080648">
    <property type="protein sequence ID" value="QYX83589.1"/>
    <property type="molecule type" value="Genomic_DNA"/>
</dbReference>
<evidence type="ECO:0000313" key="6">
    <source>
        <dbReference type="EMBL" id="QYX83589.1"/>
    </source>
</evidence>
<dbReference type="Proteomes" id="UP000827138">
    <property type="component" value="Plasmid unnamed2"/>
</dbReference>
<evidence type="ECO:0000256" key="1">
    <source>
        <dbReference type="ARBA" id="ARBA00023015"/>
    </source>
</evidence>
<reference evidence="6 7" key="1">
    <citation type="submission" date="2021-08" db="EMBL/GenBank/DDBJ databases">
        <authorList>
            <person name="Ping M."/>
        </authorList>
    </citation>
    <scope>NUCLEOTIDE SEQUENCE [LARGE SCALE GENOMIC DNA]</scope>
    <source>
        <strain evidence="6 7">MG28</strain>
        <plasmid evidence="6 7">unnamed2</plasmid>
    </source>
</reference>
<dbReference type="Pfam" id="PF00196">
    <property type="entry name" value="GerE"/>
    <property type="match status" value="1"/>
</dbReference>
<dbReference type="PROSITE" id="PS50043">
    <property type="entry name" value="HTH_LUXR_2"/>
    <property type="match status" value="1"/>
</dbReference>
<feature type="region of interest" description="Disordered" evidence="4">
    <location>
        <begin position="139"/>
        <end position="186"/>
    </location>
</feature>
<keyword evidence="6" id="KW-0614">Plasmid</keyword>
<organism evidence="6 7">
    <name type="scientific">Streptomyces akebiae</name>
    <dbReference type="NCBI Taxonomy" id="2865673"/>
    <lineage>
        <taxon>Bacteria</taxon>
        <taxon>Bacillati</taxon>
        <taxon>Actinomycetota</taxon>
        <taxon>Actinomycetes</taxon>
        <taxon>Kitasatosporales</taxon>
        <taxon>Streptomycetaceae</taxon>
        <taxon>Streptomyces</taxon>
    </lineage>
</organism>
<dbReference type="PANTHER" id="PTHR44688:SF16">
    <property type="entry name" value="DNA-BINDING TRANSCRIPTIONAL ACTIVATOR DEVR_DOSR"/>
    <property type="match status" value="1"/>
</dbReference>
<dbReference type="InterPro" id="IPR000792">
    <property type="entry name" value="Tscrpt_reg_LuxR_C"/>
</dbReference>
<dbReference type="SUPFAM" id="SSF46894">
    <property type="entry name" value="C-terminal effector domain of the bipartite response regulators"/>
    <property type="match status" value="1"/>
</dbReference>
<evidence type="ECO:0000256" key="2">
    <source>
        <dbReference type="ARBA" id="ARBA00023125"/>
    </source>
</evidence>
<dbReference type="InterPro" id="IPR036388">
    <property type="entry name" value="WH-like_DNA-bd_sf"/>
</dbReference>
<feature type="compositionally biased region" description="Low complexity" evidence="4">
    <location>
        <begin position="163"/>
        <end position="173"/>
    </location>
</feature>
<proteinExistence type="predicted"/>
<name>A0ABX8Y628_9ACTN</name>
<dbReference type="CDD" id="cd06170">
    <property type="entry name" value="LuxR_C_like"/>
    <property type="match status" value="1"/>
</dbReference>
<keyword evidence="3" id="KW-0804">Transcription</keyword>
<sequence>MSLLSDAEGRGALLAARGFSNRDISQQLFITVSTVEQHLTRVHRKLGVSGRRALPELLPSPGCGPSGGRARATSTAITASVPGRALGGSTHGGLASPVTTSSRRAASSARRRDGSGVTAGPGLAGAALSAALCQEASRSTAPLDAGRSTVTVNGLRVGPPVPAGHGPVRRAGAGRPGARRPGRAAV</sequence>